<name>A0A8H5F8G2_9AGAR</name>
<dbReference type="Pfam" id="PF00999">
    <property type="entry name" value="Na_H_Exchanger"/>
    <property type="match status" value="1"/>
</dbReference>
<feature type="transmembrane region" description="Helical" evidence="12">
    <location>
        <begin position="6"/>
        <end position="28"/>
    </location>
</feature>
<dbReference type="GO" id="GO:0042391">
    <property type="term" value="P:regulation of membrane potential"/>
    <property type="evidence" value="ECO:0007669"/>
    <property type="project" value="InterPro"/>
</dbReference>
<dbReference type="GO" id="GO:0030007">
    <property type="term" value="P:intracellular potassium ion homeostasis"/>
    <property type="evidence" value="ECO:0007669"/>
    <property type="project" value="TreeGrafter"/>
</dbReference>
<feature type="region of interest" description="Disordered" evidence="11">
    <location>
        <begin position="489"/>
        <end position="531"/>
    </location>
</feature>
<feature type="transmembrane region" description="Helical" evidence="12">
    <location>
        <begin position="101"/>
        <end position="120"/>
    </location>
</feature>
<keyword evidence="4" id="KW-0050">Antiport</keyword>
<feature type="transmembrane region" description="Helical" evidence="12">
    <location>
        <begin position="35"/>
        <end position="57"/>
    </location>
</feature>
<evidence type="ECO:0000259" key="13">
    <source>
        <dbReference type="Pfam" id="PF00999"/>
    </source>
</evidence>
<evidence type="ECO:0000256" key="10">
    <source>
        <dbReference type="ARBA" id="ARBA00023201"/>
    </source>
</evidence>
<dbReference type="PANTHER" id="PTHR31382:SF4">
    <property type="entry name" value="NA(+)_H(+) ANTIPORTER"/>
    <property type="match status" value="1"/>
</dbReference>
<feature type="transmembrane region" description="Helical" evidence="12">
    <location>
        <begin position="69"/>
        <end position="89"/>
    </location>
</feature>
<reference evidence="14 15" key="1">
    <citation type="journal article" date="2020" name="ISME J.">
        <title>Uncovering the hidden diversity of litter-decomposition mechanisms in mushroom-forming fungi.</title>
        <authorList>
            <person name="Floudas D."/>
            <person name="Bentzer J."/>
            <person name="Ahren D."/>
            <person name="Johansson T."/>
            <person name="Persson P."/>
            <person name="Tunlid A."/>
        </authorList>
    </citation>
    <scope>NUCLEOTIDE SEQUENCE [LARGE SCALE GENOMIC DNA]</scope>
    <source>
        <strain evidence="14 15">CBS 101986</strain>
    </source>
</reference>
<keyword evidence="8" id="KW-0406">Ion transport</keyword>
<dbReference type="GO" id="GO:0005886">
    <property type="term" value="C:plasma membrane"/>
    <property type="evidence" value="ECO:0007669"/>
    <property type="project" value="InterPro"/>
</dbReference>
<evidence type="ECO:0000256" key="8">
    <source>
        <dbReference type="ARBA" id="ARBA00023065"/>
    </source>
</evidence>
<evidence type="ECO:0000313" key="14">
    <source>
        <dbReference type="EMBL" id="KAF5327599.1"/>
    </source>
</evidence>
<feature type="transmembrane region" description="Helical" evidence="12">
    <location>
        <begin position="243"/>
        <end position="261"/>
    </location>
</feature>
<evidence type="ECO:0000256" key="9">
    <source>
        <dbReference type="ARBA" id="ARBA00023136"/>
    </source>
</evidence>
<keyword evidence="7" id="KW-0915">Sodium</keyword>
<keyword evidence="15" id="KW-1185">Reference proteome</keyword>
<evidence type="ECO:0000256" key="7">
    <source>
        <dbReference type="ARBA" id="ARBA00023053"/>
    </source>
</evidence>
<organism evidence="14 15">
    <name type="scientific">Psilocybe cf. subviscida</name>
    <dbReference type="NCBI Taxonomy" id="2480587"/>
    <lineage>
        <taxon>Eukaryota</taxon>
        <taxon>Fungi</taxon>
        <taxon>Dikarya</taxon>
        <taxon>Basidiomycota</taxon>
        <taxon>Agaricomycotina</taxon>
        <taxon>Agaricomycetes</taxon>
        <taxon>Agaricomycetidae</taxon>
        <taxon>Agaricales</taxon>
        <taxon>Agaricineae</taxon>
        <taxon>Strophariaceae</taxon>
        <taxon>Psilocybe</taxon>
    </lineage>
</organism>
<keyword evidence="9 12" id="KW-0472">Membrane</keyword>
<evidence type="ECO:0000313" key="15">
    <source>
        <dbReference type="Proteomes" id="UP000567179"/>
    </source>
</evidence>
<comment type="subcellular location">
    <subcellularLocation>
        <location evidence="1">Membrane</location>
        <topology evidence="1">Multi-pass membrane protein</topology>
    </subcellularLocation>
</comment>
<dbReference type="AlphaFoldDB" id="A0A8H5F8G2"/>
<comment type="similarity">
    <text evidence="2">Belongs to the fungal Na(+)/H(+) exchanger family.</text>
</comment>
<protein>
    <recommendedName>
        <fullName evidence="13">Cation/H+ exchanger transmembrane domain-containing protein</fullName>
    </recommendedName>
</protein>
<dbReference type="GO" id="GO:0036376">
    <property type="term" value="P:sodium ion export across plasma membrane"/>
    <property type="evidence" value="ECO:0007669"/>
    <property type="project" value="InterPro"/>
</dbReference>
<dbReference type="PANTHER" id="PTHR31382">
    <property type="entry name" value="NA(+)/H(+) ANTIPORTER"/>
    <property type="match status" value="1"/>
</dbReference>
<evidence type="ECO:0000256" key="2">
    <source>
        <dbReference type="ARBA" id="ARBA00005248"/>
    </source>
</evidence>
<keyword evidence="5 12" id="KW-0812">Transmembrane</keyword>
<keyword evidence="3" id="KW-0813">Transport</keyword>
<evidence type="ECO:0000256" key="6">
    <source>
        <dbReference type="ARBA" id="ARBA00022989"/>
    </source>
</evidence>
<dbReference type="Proteomes" id="UP000567179">
    <property type="component" value="Unassembled WGS sequence"/>
</dbReference>
<gene>
    <name evidence="14" type="ORF">D9619_004117</name>
</gene>
<evidence type="ECO:0000256" key="12">
    <source>
        <dbReference type="SAM" id="Phobius"/>
    </source>
</evidence>
<dbReference type="InterPro" id="IPR004712">
    <property type="entry name" value="Na+/H+_antiporter_fungi"/>
</dbReference>
<dbReference type="InterPro" id="IPR006153">
    <property type="entry name" value="Cation/H_exchanger_TM"/>
</dbReference>
<evidence type="ECO:0000256" key="11">
    <source>
        <dbReference type="SAM" id="MobiDB-lite"/>
    </source>
</evidence>
<evidence type="ECO:0000256" key="3">
    <source>
        <dbReference type="ARBA" id="ARBA00022448"/>
    </source>
</evidence>
<proteinExistence type="inferred from homology"/>
<keyword evidence="6 12" id="KW-1133">Transmembrane helix</keyword>
<feature type="transmembrane region" description="Helical" evidence="12">
    <location>
        <begin position="291"/>
        <end position="313"/>
    </location>
</feature>
<dbReference type="EMBL" id="JAACJJ010000014">
    <property type="protein sequence ID" value="KAF5327599.1"/>
    <property type="molecule type" value="Genomic_DNA"/>
</dbReference>
<feature type="transmembrane region" description="Helical" evidence="12">
    <location>
        <begin position="325"/>
        <end position="348"/>
    </location>
</feature>
<evidence type="ECO:0000256" key="5">
    <source>
        <dbReference type="ARBA" id="ARBA00022692"/>
    </source>
</evidence>
<feature type="domain" description="Cation/H+ exchanger transmembrane" evidence="13">
    <location>
        <begin position="24"/>
        <end position="423"/>
    </location>
</feature>
<feature type="transmembrane region" description="Helical" evidence="12">
    <location>
        <begin position="173"/>
        <end position="191"/>
    </location>
</feature>
<accession>A0A8H5F8G2</accession>
<feature type="transmembrane region" description="Helical" evidence="12">
    <location>
        <begin position="126"/>
        <end position="152"/>
    </location>
</feature>
<feature type="transmembrane region" description="Helical" evidence="12">
    <location>
        <begin position="401"/>
        <end position="424"/>
    </location>
</feature>
<evidence type="ECO:0000256" key="4">
    <source>
        <dbReference type="ARBA" id="ARBA00022449"/>
    </source>
</evidence>
<keyword evidence="10" id="KW-0739">Sodium transport</keyword>
<dbReference type="GO" id="GO:0120029">
    <property type="term" value="P:proton export across plasma membrane"/>
    <property type="evidence" value="ECO:0007669"/>
    <property type="project" value="InterPro"/>
</dbReference>
<dbReference type="GO" id="GO:0015385">
    <property type="term" value="F:sodium:proton antiporter activity"/>
    <property type="evidence" value="ECO:0007669"/>
    <property type="project" value="InterPro"/>
</dbReference>
<dbReference type="OrthoDB" id="2190219at2759"/>
<comment type="caution">
    <text evidence="14">The sequence shown here is derived from an EMBL/GenBank/DDBJ whole genome shotgun (WGS) entry which is preliminary data.</text>
</comment>
<evidence type="ECO:0000256" key="1">
    <source>
        <dbReference type="ARBA" id="ARBA00004141"/>
    </source>
</evidence>
<feature type="transmembrane region" description="Helical" evidence="12">
    <location>
        <begin position="211"/>
        <end position="231"/>
    </location>
</feature>
<sequence>MILTEVTAPGIAYICLGGFVVAFSMFSLLARERVYVNEVVLGTAFGIFMGPYFAGVFDPRAWGEHSDAITLEVMRVVLATGLFAIGVELPKSYMAKHAKSLLAMVIPTMAIGWVIVGGLIRALFPSLHIISCLAISACLTPTDPIICAAIVGGKFARKHVPINLRQLLSAESAANDGLAYPFLTLTLYLTLDKTHEVAIGHWFLVGWLYQVFLGVFLGAILGLMFSYLMKYSHRQGHIDRESYVAQYLALAIFITGVVSTIGSDDLLAAFAAGSAISWDGDFNLHTEDEVFSSVIDLILNCACFIYIGAWLPFESFNIPEVGISPWRLVILTIGIMLLRRIPAMLVLYKWIPEISSWREALFSGHFGPMGVGAIFISTLAAHRLPHPADPPVTQQDYLTHALQPMVAFVVLASIIIHGLSIPFFNLGVTVTRTVSLSAASSSSRSKVLPDWLIEIKPASRQAAPAETPLDRPVLPTNHPLELDVLTAAPITSLPSHQGDDNLGRRRSKESQIVITQEVASPKAVHFPSPSQ</sequence>